<dbReference type="GO" id="GO:0009117">
    <property type="term" value="P:nucleotide metabolic process"/>
    <property type="evidence" value="ECO:0007669"/>
    <property type="project" value="UniProtKB-KW"/>
</dbReference>
<evidence type="ECO:0000313" key="4">
    <source>
        <dbReference type="EMBL" id="RGX74293.1"/>
    </source>
</evidence>
<dbReference type="EMBL" id="QSCF01000064">
    <property type="protein sequence ID" value="RGX74293.1"/>
    <property type="molecule type" value="Genomic_DNA"/>
</dbReference>
<accession>A0A413GT24</accession>
<dbReference type="GO" id="GO:0009143">
    <property type="term" value="P:nucleoside triphosphate catabolic process"/>
    <property type="evidence" value="ECO:0007669"/>
    <property type="project" value="InterPro"/>
</dbReference>
<sequence>MKGSSVDIIPFNIKIEELQTLDVKSLVKDKLMKAFSMIGRPLFVEHTGLYIKYLNNFPAGLTQIFWDSLDADKFAELIGKLPDSSVVAKTIIGYCDGKQIHYFEGEISGTIVDIPKGNRDFQWDCVFLPNGESMTFAEMGIAKNNISMRKQALENMKKFLS</sequence>
<reference evidence="4 5" key="1">
    <citation type="submission" date="2018-08" db="EMBL/GenBank/DDBJ databases">
        <title>A genome reference for cultivated species of the human gut microbiota.</title>
        <authorList>
            <person name="Zou Y."/>
            <person name="Xue W."/>
            <person name="Luo G."/>
        </authorList>
    </citation>
    <scope>NUCLEOTIDE SEQUENCE [LARGE SCALE GENOMIC DNA]</scope>
    <source>
        <strain evidence="4 5">OF03-9BH</strain>
    </source>
</reference>
<dbReference type="GO" id="GO:0047429">
    <property type="term" value="F:nucleoside triphosphate diphosphatase activity"/>
    <property type="evidence" value="ECO:0007669"/>
    <property type="project" value="InterPro"/>
</dbReference>
<dbReference type="InterPro" id="IPR029001">
    <property type="entry name" value="ITPase-like_fam"/>
</dbReference>
<evidence type="ECO:0000256" key="2">
    <source>
        <dbReference type="ARBA" id="ARBA00022801"/>
    </source>
</evidence>
<organism evidence="4 5">
    <name type="scientific">Bacteroides stercorirosoris</name>
    <dbReference type="NCBI Taxonomy" id="871324"/>
    <lineage>
        <taxon>Bacteria</taxon>
        <taxon>Pseudomonadati</taxon>
        <taxon>Bacteroidota</taxon>
        <taxon>Bacteroidia</taxon>
        <taxon>Bacteroidales</taxon>
        <taxon>Bacteroidaceae</taxon>
        <taxon>Bacteroides</taxon>
    </lineage>
</organism>
<dbReference type="GO" id="GO:0005737">
    <property type="term" value="C:cytoplasm"/>
    <property type="evidence" value="ECO:0007669"/>
    <property type="project" value="TreeGrafter"/>
</dbReference>
<proteinExistence type="inferred from homology"/>
<evidence type="ECO:0000256" key="1">
    <source>
        <dbReference type="ARBA" id="ARBA00008023"/>
    </source>
</evidence>
<dbReference type="PANTHER" id="PTHR11067">
    <property type="entry name" value="INOSINE TRIPHOSPHATE PYROPHOSPHATASE/HAM1 PROTEIN"/>
    <property type="match status" value="1"/>
</dbReference>
<dbReference type="Proteomes" id="UP000286075">
    <property type="component" value="Unassembled WGS sequence"/>
</dbReference>
<protein>
    <submittedName>
        <fullName evidence="4">Non-canonical purine NTP pyrophosphatase</fullName>
    </submittedName>
</protein>
<evidence type="ECO:0000256" key="3">
    <source>
        <dbReference type="ARBA" id="ARBA00023080"/>
    </source>
</evidence>
<name>A0A413GT24_9BACE</name>
<dbReference type="SUPFAM" id="SSF52972">
    <property type="entry name" value="ITPase-like"/>
    <property type="match status" value="1"/>
</dbReference>
<dbReference type="PANTHER" id="PTHR11067:SF9">
    <property type="entry name" value="INOSINE TRIPHOSPHATE PYROPHOSPHATASE"/>
    <property type="match status" value="1"/>
</dbReference>
<evidence type="ECO:0000313" key="5">
    <source>
        <dbReference type="Proteomes" id="UP000286075"/>
    </source>
</evidence>
<dbReference type="Gene3D" id="3.90.950.10">
    <property type="match status" value="1"/>
</dbReference>
<gene>
    <name evidence="4" type="ORF">DXA68_22315</name>
</gene>
<comment type="caution">
    <text evidence="4">The sequence shown here is derived from an EMBL/GenBank/DDBJ whole genome shotgun (WGS) entry which is preliminary data.</text>
</comment>
<keyword evidence="3" id="KW-0546">Nucleotide metabolism</keyword>
<dbReference type="Pfam" id="PF01725">
    <property type="entry name" value="Ham1p_like"/>
    <property type="match status" value="1"/>
</dbReference>
<comment type="similarity">
    <text evidence="1">Belongs to the HAM1 NTPase family.</text>
</comment>
<dbReference type="AlphaFoldDB" id="A0A413GT24"/>
<dbReference type="InterPro" id="IPR002637">
    <property type="entry name" value="RdgB/HAM1"/>
</dbReference>
<dbReference type="OrthoDB" id="9795331at2"/>
<keyword evidence="2" id="KW-0378">Hydrolase</keyword>